<dbReference type="AlphaFoldDB" id="A0A6C0K626"/>
<evidence type="ECO:0000313" key="1">
    <source>
        <dbReference type="EMBL" id="QHU12611.1"/>
    </source>
</evidence>
<evidence type="ECO:0008006" key="2">
    <source>
        <dbReference type="Google" id="ProtNLM"/>
    </source>
</evidence>
<accession>A0A6C0K626</accession>
<organism evidence="1">
    <name type="scientific">viral metagenome</name>
    <dbReference type="NCBI Taxonomy" id="1070528"/>
    <lineage>
        <taxon>unclassified sequences</taxon>
        <taxon>metagenomes</taxon>
        <taxon>organismal metagenomes</taxon>
    </lineage>
</organism>
<protein>
    <recommendedName>
        <fullName evidence="2">Nucleotide-diphospho-sugar transferase domain-containing protein</fullName>
    </recommendedName>
</protein>
<proteinExistence type="predicted"/>
<dbReference type="EMBL" id="MN740808">
    <property type="protein sequence ID" value="QHU12611.1"/>
    <property type="molecule type" value="Genomic_DNA"/>
</dbReference>
<sequence>MRPHLFVCSLATNNALQDLDCFLKSLMLWNSTPPVVYLFADTDVARSIPKIKYKGKIVVKDVLNAYSHKTRTEMERIPVDGKTLWYQFQMEKLNLLDWVFSCEETASETGVFYLDADIFFLGELPAVPDKYTVALSPHQIRKADEALYGKYNAGYFWTKSIGAIQAWNDACASSRFFEQAALETFDTEEWCGRVYMFPPQNNYGWWRMFQADFDYREIQKSWGIHRQEGHSGIVVDAQALKSIHTHWVTSDFSIKLFNTFVKQFLEKLGPRHEPAKRVLSILAAVT</sequence>
<reference evidence="1" key="1">
    <citation type="journal article" date="2020" name="Nature">
        <title>Giant virus diversity and host interactions through global metagenomics.</title>
        <authorList>
            <person name="Schulz F."/>
            <person name="Roux S."/>
            <person name="Paez-Espino D."/>
            <person name="Jungbluth S."/>
            <person name="Walsh D.A."/>
            <person name="Denef V.J."/>
            <person name="McMahon K.D."/>
            <person name="Konstantinidis K.T."/>
            <person name="Eloe-Fadrosh E.A."/>
            <person name="Kyrpides N.C."/>
            <person name="Woyke T."/>
        </authorList>
    </citation>
    <scope>NUCLEOTIDE SEQUENCE</scope>
    <source>
        <strain evidence="1">GVMAG-S-1101172-89</strain>
    </source>
</reference>
<name>A0A6C0K626_9ZZZZ</name>